<dbReference type="EMBL" id="LK932517">
    <property type="protein sequence ID" value="CDS88119.1"/>
    <property type="molecule type" value="Genomic_DNA"/>
</dbReference>
<feature type="transmembrane region" description="Helical" evidence="1">
    <location>
        <begin position="305"/>
        <end position="327"/>
    </location>
</feature>
<reference evidence="5" key="4">
    <citation type="submission" date="2021-06" db="EMBL/GenBank/DDBJ databases">
        <authorList>
            <consortium name="NCBI Pathogen Detection Project"/>
        </authorList>
    </citation>
    <scope>NUCLEOTIDE SEQUENCE</scope>
    <source>
        <strain evidence="5">HN1000</strain>
    </source>
</reference>
<dbReference type="EMBL" id="LK932403">
    <property type="protein sequence ID" value="CDS88252.1"/>
    <property type="molecule type" value="Genomic_DNA"/>
</dbReference>
<evidence type="ECO:0000313" key="2">
    <source>
        <dbReference type="EMBL" id="CDS88119.1"/>
    </source>
</evidence>
<name>A0A069AV23_CLODI</name>
<protein>
    <submittedName>
        <fullName evidence="5">DUF4003 domain-containing protein</fullName>
    </submittedName>
</protein>
<dbReference type="Proteomes" id="UP000372533">
    <property type="component" value="Unassembled WGS sequence"/>
</dbReference>
<gene>
    <name evidence="4" type="ORF">BN1095_330353</name>
    <name evidence="2" type="ORF">BN1096_630209</name>
    <name evidence="3" type="ORF">BN1097_640071</name>
    <name evidence="5" type="ORF">KRM00_003681</name>
    <name evidence="8" type="ORF">SAMEA1402366_00861</name>
    <name evidence="7" type="ORF">SAMEA1402399_01045</name>
    <name evidence="6" type="ORF">SAMEA3375112_00722</name>
</gene>
<evidence type="ECO:0000313" key="10">
    <source>
        <dbReference type="Proteomes" id="UP000372533"/>
    </source>
</evidence>
<evidence type="ECO:0000313" key="3">
    <source>
        <dbReference type="EMBL" id="CDS88252.1"/>
    </source>
</evidence>
<dbReference type="RefSeq" id="WP_003435128.1">
    <property type="nucleotide sequence ID" value="NZ_AP031492.1"/>
</dbReference>
<sequence>MEQSFINGKVNLLIENYKALNEVKGSWQMGLIQHSCALAFTLKNKRISPRLVEERIELIKKNTGLFSNFRGYNMFYMATLLSFESNPESSFKMILDIYKELKSEKFWGDTYLPLTASIVYENREKMDYLTCISKMKIIYDYMRKKHPFLTSSDDYCNIALIAIHSKNLDEDLEYIEKCYEFLNENGFYKGNDLQALSQILLFSDDRTMLKCKKTIELKKAFKENDCKMNYYGYPIIGAISLLDYREDEIIEEIKNVSNKLKEEKGFGNWSLGKSNRVMISSAIVASIYADLIRNENNIGSITNNIFLNIVVAIQIACVMAATSAAIASSSSN</sequence>
<dbReference type="Proteomes" id="UP000411588">
    <property type="component" value="Unassembled WGS sequence"/>
</dbReference>
<evidence type="ECO:0000256" key="1">
    <source>
        <dbReference type="SAM" id="Phobius"/>
    </source>
</evidence>
<evidence type="ECO:0000313" key="5">
    <source>
        <dbReference type="EMBL" id="HBH1544137.1"/>
    </source>
</evidence>
<dbReference type="EMBL" id="FUPS01000002">
    <property type="protein sequence ID" value="SJR93481.1"/>
    <property type="molecule type" value="Genomic_DNA"/>
</dbReference>
<evidence type="ECO:0000313" key="6">
    <source>
        <dbReference type="EMBL" id="SJR93481.1"/>
    </source>
</evidence>
<keyword evidence="1" id="KW-0472">Membrane</keyword>
<dbReference type="PATRIC" id="fig|1496.1373.peg.2603"/>
<dbReference type="EMBL" id="DAEPXK010000061">
    <property type="protein sequence ID" value="HBH1544137.1"/>
    <property type="molecule type" value="Genomic_DNA"/>
</dbReference>
<dbReference type="InterPro" id="IPR025062">
    <property type="entry name" value="DUF4003"/>
</dbReference>
<dbReference type="Proteomes" id="UP000189137">
    <property type="component" value="Unassembled WGS sequence"/>
</dbReference>
<evidence type="ECO:0000313" key="7">
    <source>
        <dbReference type="EMBL" id="VFD30484.1"/>
    </source>
</evidence>
<dbReference type="Pfam" id="PF13170">
    <property type="entry name" value="DUF4003"/>
    <property type="match status" value="1"/>
</dbReference>
<dbReference type="EMBL" id="LK932994">
    <property type="protein sequence ID" value="CDT16777.1"/>
    <property type="molecule type" value="Genomic_DNA"/>
</dbReference>
<evidence type="ECO:0000313" key="8">
    <source>
        <dbReference type="EMBL" id="VHX98164.1"/>
    </source>
</evidence>
<reference evidence="4" key="1">
    <citation type="submission" date="2014-07" db="EMBL/GenBank/DDBJ databases">
        <authorList>
            <person name="Monot Marc"/>
        </authorList>
    </citation>
    <scope>NUCLEOTIDE SEQUENCE</scope>
    <source>
        <strain evidence="4">7032989</strain>
        <strain evidence="3">7032994</strain>
    </source>
</reference>
<evidence type="ECO:0000313" key="9">
    <source>
        <dbReference type="Proteomes" id="UP000189137"/>
    </source>
</evidence>
<dbReference type="EMBL" id="CAADAN010000003">
    <property type="protein sequence ID" value="VFD30484.1"/>
    <property type="molecule type" value="Genomic_DNA"/>
</dbReference>
<dbReference type="AlphaFoldDB" id="A0A069AV23"/>
<reference evidence="5" key="2">
    <citation type="journal article" date="2018" name="Genome Biol.">
        <title>SKESA: strategic k-mer extension for scrupulous assemblies.</title>
        <authorList>
            <person name="Souvorov A."/>
            <person name="Agarwala R."/>
            <person name="Lipman D.J."/>
        </authorList>
    </citation>
    <scope>NUCLEOTIDE SEQUENCE</scope>
    <source>
        <strain evidence="5">HN1000</strain>
    </source>
</reference>
<accession>A0A069AV23</accession>
<dbReference type="EMBL" id="CAAJVP010000003">
    <property type="protein sequence ID" value="VHX98164.1"/>
    <property type="molecule type" value="Genomic_DNA"/>
</dbReference>
<proteinExistence type="predicted"/>
<reference evidence="7 11" key="3">
    <citation type="submission" date="2019-02" db="EMBL/GenBank/DDBJ databases">
        <authorList>
            <consortium name="Pathogen Informatics"/>
        </authorList>
    </citation>
    <scope>NUCLEOTIDE SEQUENCE [LARGE SCALE GENOMIC DNA]</scope>
    <source>
        <strain evidence="7">Clo34</strain>
        <strain evidence="11">clo34</strain>
        <strain evidence="10">tl291</strain>
        <strain evidence="8">Tl291</strain>
        <strain evidence="6 9">VRECD0157</strain>
    </source>
</reference>
<keyword evidence="1" id="KW-0812">Transmembrane</keyword>
<dbReference type="OMA" id="HFQHEAK"/>
<organism evidence="4">
    <name type="scientific">Clostridioides difficile</name>
    <name type="common">Peptoclostridium difficile</name>
    <dbReference type="NCBI Taxonomy" id="1496"/>
    <lineage>
        <taxon>Bacteria</taxon>
        <taxon>Bacillati</taxon>
        <taxon>Bacillota</taxon>
        <taxon>Clostridia</taxon>
        <taxon>Peptostreptococcales</taxon>
        <taxon>Peptostreptococcaceae</taxon>
        <taxon>Clostridioides</taxon>
    </lineage>
</organism>
<evidence type="ECO:0000313" key="4">
    <source>
        <dbReference type="EMBL" id="CDT16777.1"/>
    </source>
</evidence>
<dbReference type="KEGG" id="pdf:CD630DERM_20620"/>
<dbReference type="Proteomes" id="UP000878956">
    <property type="component" value="Unassembled WGS sequence"/>
</dbReference>
<keyword evidence="1" id="KW-1133">Transmembrane helix</keyword>
<evidence type="ECO:0000313" key="11">
    <source>
        <dbReference type="Proteomes" id="UP000411588"/>
    </source>
</evidence>
<dbReference type="GeneID" id="66354443"/>